<dbReference type="EMBL" id="JAVRDO010000013">
    <property type="protein sequence ID" value="MDX9688698.1"/>
    <property type="molecule type" value="Genomic_DNA"/>
</dbReference>
<reference evidence="2" key="1">
    <citation type="submission" date="2023-07" db="EMBL/GenBank/DDBJ databases">
        <authorList>
            <person name="de Witt J."/>
        </authorList>
    </citation>
    <scope>NUCLEOTIDE SEQUENCE [LARGE SCALE GENOMIC DNA]</scope>
    <source>
        <strain evidence="2">FZJ</strain>
    </source>
</reference>
<gene>
    <name evidence="1" type="ORF">RED13_000246</name>
</gene>
<sequence length="129" mass="14616">MNRHIKENLEQLLQDTYDTRRLGRRIINLAGFLGSTEIPEHIKEQLARLSGLLVQQEAFDALLQPVMTIARSQHLKGIDSEALTGVLAELGEARRALQLQEQINYSELTAWLVGAAEEKKIIRTTRDAR</sequence>
<accession>A0ABU5C227</accession>
<evidence type="ECO:0000313" key="1">
    <source>
        <dbReference type="EMBL" id="MDX9688698.1"/>
    </source>
</evidence>
<proteinExistence type="predicted"/>
<keyword evidence="2" id="KW-1185">Reference proteome</keyword>
<name>A0ABU5C227_9GAMM</name>
<organism evidence="1 2">
    <name type="scientific">Halopseudomonas formosensis</name>
    <dbReference type="NCBI Taxonomy" id="1002526"/>
    <lineage>
        <taxon>Bacteria</taxon>
        <taxon>Pseudomonadati</taxon>
        <taxon>Pseudomonadota</taxon>
        <taxon>Gammaproteobacteria</taxon>
        <taxon>Pseudomonadales</taxon>
        <taxon>Pseudomonadaceae</taxon>
        <taxon>Halopseudomonas</taxon>
    </lineage>
</organism>
<protein>
    <submittedName>
        <fullName evidence="1">Uncharacterized protein</fullName>
    </submittedName>
</protein>
<comment type="caution">
    <text evidence="1">The sequence shown here is derived from an EMBL/GenBank/DDBJ whole genome shotgun (WGS) entry which is preliminary data.</text>
</comment>
<evidence type="ECO:0000313" key="2">
    <source>
        <dbReference type="Proteomes" id="UP001281217"/>
    </source>
</evidence>
<dbReference type="Proteomes" id="UP001281217">
    <property type="component" value="Unassembled WGS sequence"/>
</dbReference>
<dbReference type="RefSeq" id="WP_320332034.1">
    <property type="nucleotide sequence ID" value="NZ_JAVRDO010000013.1"/>
</dbReference>